<evidence type="ECO:0000313" key="2">
    <source>
        <dbReference type="Proteomes" id="UP000003598"/>
    </source>
</evidence>
<evidence type="ECO:0000313" key="1">
    <source>
        <dbReference type="EMBL" id="EHG99553.1"/>
    </source>
</evidence>
<dbReference type="EMBL" id="AFFY01000037">
    <property type="protein sequence ID" value="EHG99553.1"/>
    <property type="molecule type" value="Genomic_DNA"/>
</dbReference>
<comment type="caution">
    <text evidence="1">The sequence shown here is derived from an EMBL/GenBank/DDBJ whole genome shotgun (WGS) entry which is preliminary data.</text>
</comment>
<dbReference type="Proteomes" id="UP000003598">
    <property type="component" value="Unassembled WGS sequence"/>
</dbReference>
<dbReference type="HOGENOM" id="CLU_3064381_0_0_10"/>
<proteinExistence type="predicted"/>
<sequence>MALPHFFSSLAPAYGRMLNIQDSPFFLPLPTRVFIKNCHTITYHSPYIPKSIG</sequence>
<name>G5ST75_9BACT</name>
<dbReference type="AlphaFoldDB" id="G5ST75"/>
<protein>
    <submittedName>
        <fullName evidence="1">Uncharacterized protein</fullName>
    </submittedName>
</protein>
<dbReference type="STRING" id="762968.HMPREF9441_02576"/>
<reference evidence="1 2" key="1">
    <citation type="submission" date="2011-03" db="EMBL/GenBank/DDBJ databases">
        <authorList>
            <person name="Weinstock G."/>
            <person name="Sodergren E."/>
            <person name="Clifton S."/>
            <person name="Fulton L."/>
            <person name="Fulton B."/>
            <person name="Courtney L."/>
            <person name="Fronick C."/>
            <person name="Harrison M."/>
            <person name="Strong C."/>
            <person name="Farmer C."/>
            <person name="Delahaunty K."/>
            <person name="Markovic C."/>
            <person name="Hall O."/>
            <person name="Minx P."/>
            <person name="Tomlinson C."/>
            <person name="Mitreva M."/>
            <person name="Hou S."/>
            <person name="Chen J."/>
            <person name="Wollam A."/>
            <person name="Pepin K.H."/>
            <person name="Johnson M."/>
            <person name="Bhonagiri V."/>
            <person name="Zhang X."/>
            <person name="Suruliraj S."/>
            <person name="Warren W."/>
            <person name="Chinwalla A."/>
            <person name="Mardis E.R."/>
            <person name="Wilson R.K."/>
        </authorList>
    </citation>
    <scope>NUCLEOTIDE SEQUENCE [LARGE SCALE GENOMIC DNA]</scope>
    <source>
        <strain evidence="1 2">YIT 11840</strain>
    </source>
</reference>
<gene>
    <name evidence="1" type="ORF">HMPREF9441_02576</name>
</gene>
<organism evidence="1 2">
    <name type="scientific">Paraprevotella clara YIT 11840</name>
    <dbReference type="NCBI Taxonomy" id="762968"/>
    <lineage>
        <taxon>Bacteria</taxon>
        <taxon>Pseudomonadati</taxon>
        <taxon>Bacteroidota</taxon>
        <taxon>Bacteroidia</taxon>
        <taxon>Bacteroidales</taxon>
        <taxon>Prevotellaceae</taxon>
        <taxon>Paraprevotella</taxon>
    </lineage>
</organism>
<keyword evidence="2" id="KW-1185">Reference proteome</keyword>
<accession>G5ST75</accession>